<feature type="transmembrane region" description="Helical" evidence="6">
    <location>
        <begin position="300"/>
        <end position="321"/>
    </location>
</feature>
<dbReference type="RefSeq" id="WP_379784774.1">
    <property type="nucleotide sequence ID" value="NZ_JBHSMU010000015.1"/>
</dbReference>
<feature type="transmembrane region" description="Helical" evidence="6">
    <location>
        <begin position="134"/>
        <end position="152"/>
    </location>
</feature>
<keyword evidence="8" id="KW-1185">Reference proteome</keyword>
<name>A0ABW0L789_9BURK</name>
<keyword evidence="5 6" id="KW-0472">Membrane</keyword>
<comment type="caution">
    <text evidence="7">The sequence shown here is derived from an EMBL/GenBank/DDBJ whole genome shotgun (WGS) entry which is preliminary data.</text>
</comment>
<gene>
    <name evidence="7" type="ORF">ACFPN5_16110</name>
</gene>
<accession>A0ABW0L789</accession>
<evidence type="ECO:0000256" key="1">
    <source>
        <dbReference type="ARBA" id="ARBA00004651"/>
    </source>
</evidence>
<keyword evidence="3 6" id="KW-0812">Transmembrane</keyword>
<reference evidence="8" key="1">
    <citation type="journal article" date="2019" name="Int. J. Syst. Evol. Microbiol.">
        <title>The Global Catalogue of Microorganisms (GCM) 10K type strain sequencing project: providing services to taxonomists for standard genome sequencing and annotation.</title>
        <authorList>
            <consortium name="The Broad Institute Genomics Platform"/>
            <consortium name="The Broad Institute Genome Sequencing Center for Infectious Disease"/>
            <person name="Wu L."/>
            <person name="Ma J."/>
        </authorList>
    </citation>
    <scope>NUCLEOTIDE SEQUENCE [LARGE SCALE GENOMIC DNA]</scope>
    <source>
        <strain evidence="8">KACC 12649</strain>
    </source>
</reference>
<dbReference type="PANTHER" id="PTHR39087:SF2">
    <property type="entry name" value="UPF0104 MEMBRANE PROTEIN MJ1595"/>
    <property type="match status" value="1"/>
</dbReference>
<feature type="transmembrane region" description="Helical" evidence="6">
    <location>
        <begin position="45"/>
        <end position="63"/>
    </location>
</feature>
<dbReference type="PANTHER" id="PTHR39087">
    <property type="entry name" value="UPF0104 MEMBRANE PROTEIN MJ1595"/>
    <property type="match status" value="1"/>
</dbReference>
<protein>
    <submittedName>
        <fullName evidence="7">Lysylphosphatidylglycerol synthase transmembrane domain-containing protein</fullName>
    </submittedName>
</protein>
<evidence type="ECO:0000256" key="5">
    <source>
        <dbReference type="ARBA" id="ARBA00023136"/>
    </source>
</evidence>
<dbReference type="NCBIfam" id="TIGR00374">
    <property type="entry name" value="flippase-like domain"/>
    <property type="match status" value="1"/>
</dbReference>
<dbReference type="InterPro" id="IPR022791">
    <property type="entry name" value="L-PG_synthase/AglD"/>
</dbReference>
<evidence type="ECO:0000256" key="3">
    <source>
        <dbReference type="ARBA" id="ARBA00022692"/>
    </source>
</evidence>
<evidence type="ECO:0000313" key="8">
    <source>
        <dbReference type="Proteomes" id="UP001596050"/>
    </source>
</evidence>
<feature type="transmembrane region" description="Helical" evidence="6">
    <location>
        <begin position="275"/>
        <end position="294"/>
    </location>
</feature>
<evidence type="ECO:0000313" key="7">
    <source>
        <dbReference type="EMBL" id="MFC5461335.1"/>
    </source>
</evidence>
<dbReference type="EMBL" id="JBHSMU010000015">
    <property type="protein sequence ID" value="MFC5461335.1"/>
    <property type="molecule type" value="Genomic_DNA"/>
</dbReference>
<sequence>MSDVAPPRKGGWMKHVFGIVVTLLCVALIASRVNGAELLDAIEHFYWPYLGLGIACLAAGYCLRVLRWSLMLRAAGALVHFRNCVAPFLGSIALNNVLPLRMGDLVRALVFPAAMGISRTTATSSLVMERLIDLMTLLCSLAIGLLAIRSAAIDPLLVQSAQTMAVLGGAALTLCFLFSGRLASWLRSLPQAQKGSGRLAAPLATGADLLQGFDAMSRPRVLSLTLLISMLVWVCESGLFYFVMLGCGVAASAPAALLVMAIATLSTLVPSSPGYVGPFHLAAFTAVALVGGTTAQAGSYAVLVHLALWGATTVAGALAVWSRPELFRAARRAPSAAMPLN</sequence>
<proteinExistence type="predicted"/>
<comment type="subcellular location">
    <subcellularLocation>
        <location evidence="1">Cell membrane</location>
        <topology evidence="1">Multi-pass membrane protein</topology>
    </subcellularLocation>
</comment>
<feature type="transmembrane region" description="Helical" evidence="6">
    <location>
        <begin position="164"/>
        <end position="184"/>
    </location>
</feature>
<dbReference type="Proteomes" id="UP001596050">
    <property type="component" value="Unassembled WGS sequence"/>
</dbReference>
<feature type="transmembrane region" description="Helical" evidence="6">
    <location>
        <begin position="221"/>
        <end position="243"/>
    </location>
</feature>
<keyword evidence="2" id="KW-1003">Cell membrane</keyword>
<feature type="transmembrane region" description="Helical" evidence="6">
    <location>
        <begin position="249"/>
        <end position="268"/>
    </location>
</feature>
<dbReference type="Pfam" id="PF03706">
    <property type="entry name" value="LPG_synthase_TM"/>
    <property type="match status" value="1"/>
</dbReference>
<keyword evidence="4 6" id="KW-1133">Transmembrane helix</keyword>
<evidence type="ECO:0000256" key="6">
    <source>
        <dbReference type="SAM" id="Phobius"/>
    </source>
</evidence>
<evidence type="ECO:0000256" key="4">
    <source>
        <dbReference type="ARBA" id="ARBA00022989"/>
    </source>
</evidence>
<organism evidence="7 8">
    <name type="scientific">Massilia niabensis</name>
    <dbReference type="NCBI Taxonomy" id="544910"/>
    <lineage>
        <taxon>Bacteria</taxon>
        <taxon>Pseudomonadati</taxon>
        <taxon>Pseudomonadota</taxon>
        <taxon>Betaproteobacteria</taxon>
        <taxon>Burkholderiales</taxon>
        <taxon>Oxalobacteraceae</taxon>
        <taxon>Telluria group</taxon>
        <taxon>Massilia</taxon>
    </lineage>
</organism>
<evidence type="ECO:0000256" key="2">
    <source>
        <dbReference type="ARBA" id="ARBA00022475"/>
    </source>
</evidence>